<dbReference type="AlphaFoldDB" id="C1MUP4"/>
<organism evidence="4">
    <name type="scientific">Micromonas pusilla (strain CCMP1545)</name>
    <name type="common">Picoplanktonic green alga</name>
    <dbReference type="NCBI Taxonomy" id="564608"/>
    <lineage>
        <taxon>Eukaryota</taxon>
        <taxon>Viridiplantae</taxon>
        <taxon>Chlorophyta</taxon>
        <taxon>Mamiellophyceae</taxon>
        <taxon>Mamiellales</taxon>
        <taxon>Mamiellaceae</taxon>
        <taxon>Micromonas</taxon>
    </lineage>
</organism>
<gene>
    <name evidence="3" type="ORF">MICPUCDRAFT_69632</name>
</gene>
<dbReference type="RefSeq" id="XP_003059230.1">
    <property type="nucleotide sequence ID" value="XM_003059184.1"/>
</dbReference>
<evidence type="ECO:0000256" key="2">
    <source>
        <dbReference type="SAM" id="Phobius"/>
    </source>
</evidence>
<keyword evidence="4" id="KW-1185">Reference proteome</keyword>
<dbReference type="EMBL" id="GG663740">
    <property type="protein sequence ID" value="EEH56362.1"/>
    <property type="molecule type" value="Genomic_DNA"/>
</dbReference>
<accession>C1MUP4</accession>
<name>C1MUP4_MICPC</name>
<protein>
    <submittedName>
        <fullName evidence="3">Predicted protein</fullName>
    </submittedName>
</protein>
<evidence type="ECO:0000313" key="4">
    <source>
        <dbReference type="Proteomes" id="UP000001876"/>
    </source>
</evidence>
<keyword evidence="2" id="KW-0472">Membrane</keyword>
<dbReference type="Proteomes" id="UP000001876">
    <property type="component" value="Unassembled WGS sequence"/>
</dbReference>
<sequence length="347" mass="36580">MFSSRSYGPGGGGGGARGGADPFLSGILRAFFGDGGGTAGASTPGLGGETRTRADDEGRADDDEEGDSRGRGHVARRGDAGPYASSAGVATAGPGLGGGLASFGFVPTLLFGPLGIRQRFLLHPQFGMYRSSSLDDDDDEEGTEMDDVVAQATAAGALGGHHESLMDAVRRWKDATDGGGARRGATYHVSRGRGQRPVVVRVANGLPLFVDGDDGDDDAKSSSPWYLGDAVRRGVWTLVSLAMFAAVFLLAYAAASFCALVANRGWKRAVRYAERDGRLVDSDDSDDDDDYDMRTRLLPRMKEARIERVDLSRAQTEGARPVRGFAAVRDEELLVTVPTTTMPPSGR</sequence>
<keyword evidence="2" id="KW-0812">Transmembrane</keyword>
<feature type="transmembrane region" description="Helical" evidence="2">
    <location>
        <begin position="235"/>
        <end position="262"/>
    </location>
</feature>
<evidence type="ECO:0000256" key="1">
    <source>
        <dbReference type="SAM" id="MobiDB-lite"/>
    </source>
</evidence>
<dbReference type="GeneID" id="9684973"/>
<dbReference type="KEGG" id="mpp:MICPUCDRAFT_69632"/>
<reference evidence="3 4" key="1">
    <citation type="journal article" date="2009" name="Science">
        <title>Green evolution and dynamic adaptations revealed by genomes of the marine picoeukaryotes Micromonas.</title>
        <authorList>
            <person name="Worden A.Z."/>
            <person name="Lee J.H."/>
            <person name="Mock T."/>
            <person name="Rouze P."/>
            <person name="Simmons M.P."/>
            <person name="Aerts A.L."/>
            <person name="Allen A.E."/>
            <person name="Cuvelier M.L."/>
            <person name="Derelle E."/>
            <person name="Everett M.V."/>
            <person name="Foulon E."/>
            <person name="Grimwood J."/>
            <person name="Gundlach H."/>
            <person name="Henrissat B."/>
            <person name="Napoli C."/>
            <person name="McDonald S.M."/>
            <person name="Parker M.S."/>
            <person name="Rombauts S."/>
            <person name="Salamov A."/>
            <person name="Von Dassow P."/>
            <person name="Badger J.H."/>
            <person name="Coutinho P.M."/>
            <person name="Demir E."/>
            <person name="Dubchak I."/>
            <person name="Gentemann C."/>
            <person name="Eikrem W."/>
            <person name="Gready J.E."/>
            <person name="John U."/>
            <person name="Lanier W."/>
            <person name="Lindquist E.A."/>
            <person name="Lucas S."/>
            <person name="Mayer K.F."/>
            <person name="Moreau H."/>
            <person name="Not F."/>
            <person name="Otillar R."/>
            <person name="Panaud O."/>
            <person name="Pangilinan J."/>
            <person name="Paulsen I."/>
            <person name="Piegu B."/>
            <person name="Poliakov A."/>
            <person name="Robbens S."/>
            <person name="Schmutz J."/>
            <person name="Toulza E."/>
            <person name="Wyss T."/>
            <person name="Zelensky A."/>
            <person name="Zhou K."/>
            <person name="Armbrust E.V."/>
            <person name="Bhattacharya D."/>
            <person name="Goodenough U.W."/>
            <person name="Van de Peer Y."/>
            <person name="Grigoriev I.V."/>
        </authorList>
    </citation>
    <scope>NUCLEOTIDE SEQUENCE [LARGE SCALE GENOMIC DNA]</scope>
    <source>
        <strain evidence="3 4">CCMP1545</strain>
    </source>
</reference>
<feature type="region of interest" description="Disordered" evidence="1">
    <location>
        <begin position="35"/>
        <end position="84"/>
    </location>
</feature>
<proteinExistence type="predicted"/>
<evidence type="ECO:0000313" key="3">
    <source>
        <dbReference type="EMBL" id="EEH56362.1"/>
    </source>
</evidence>
<keyword evidence="2" id="KW-1133">Transmembrane helix</keyword>